<dbReference type="InterPro" id="IPR005653">
    <property type="entry name" value="OstA-like_N"/>
</dbReference>
<dbReference type="HAMAP" id="MF_01411">
    <property type="entry name" value="LPS_assembly_LptD"/>
    <property type="match status" value="1"/>
</dbReference>
<keyword evidence="3 4" id="KW-0998">Cell outer membrane</keyword>
<comment type="subcellular location">
    <subcellularLocation>
        <location evidence="4">Cell outer membrane</location>
    </subcellularLocation>
</comment>
<dbReference type="Pfam" id="PF03968">
    <property type="entry name" value="LptD_N"/>
    <property type="match status" value="1"/>
</dbReference>
<comment type="caution">
    <text evidence="4">Lacks conserved residue(s) required for the propagation of feature annotation.</text>
</comment>
<feature type="domain" description="Organic solvent tolerance-like N-terminal" evidence="5">
    <location>
        <begin position="94"/>
        <end position="226"/>
    </location>
</feature>
<protein>
    <recommendedName>
        <fullName evidence="4">LPS-assembly protein LptD</fullName>
    </recommendedName>
</protein>
<feature type="domain" description="LptD C-terminal" evidence="6">
    <location>
        <begin position="332"/>
        <end position="719"/>
    </location>
</feature>
<comment type="function">
    <text evidence="4">Together with LptE, is involved in the assembly of lipopolysaccharide (LPS) at the surface of the outer membrane.</text>
</comment>
<evidence type="ECO:0000259" key="5">
    <source>
        <dbReference type="Pfam" id="PF03968"/>
    </source>
</evidence>
<evidence type="ECO:0000256" key="3">
    <source>
        <dbReference type="ARBA" id="ARBA00023237"/>
    </source>
</evidence>
<keyword evidence="1 4" id="KW-0732">Signal</keyword>
<dbReference type="PANTHER" id="PTHR30189">
    <property type="entry name" value="LPS-ASSEMBLY PROTEIN"/>
    <property type="match status" value="1"/>
</dbReference>
<gene>
    <name evidence="4 7" type="primary">lptD</name>
    <name evidence="7" type="ORF">SIN8267_01583</name>
</gene>
<dbReference type="InterPro" id="IPR007543">
    <property type="entry name" value="LptD_C"/>
</dbReference>
<evidence type="ECO:0000259" key="6">
    <source>
        <dbReference type="Pfam" id="PF04453"/>
    </source>
</evidence>
<dbReference type="Proteomes" id="UP000838100">
    <property type="component" value="Unassembled WGS sequence"/>
</dbReference>
<keyword evidence="8" id="KW-1185">Reference proteome</keyword>
<name>A0ABM9AFG4_9GAMM</name>
<dbReference type="Pfam" id="PF04453">
    <property type="entry name" value="LptD"/>
    <property type="match status" value="1"/>
</dbReference>
<dbReference type="RefSeq" id="WP_237444125.1">
    <property type="nucleotide sequence ID" value="NZ_CAKLPX010000001.1"/>
</dbReference>
<evidence type="ECO:0000313" key="7">
    <source>
        <dbReference type="EMBL" id="CAH0991477.1"/>
    </source>
</evidence>
<organism evidence="7 8">
    <name type="scientific">Sinobacterium norvegicum</name>
    <dbReference type="NCBI Taxonomy" id="1641715"/>
    <lineage>
        <taxon>Bacteria</taxon>
        <taxon>Pseudomonadati</taxon>
        <taxon>Pseudomonadota</taxon>
        <taxon>Gammaproteobacteria</taxon>
        <taxon>Cellvibrionales</taxon>
        <taxon>Spongiibacteraceae</taxon>
        <taxon>Sinobacterium</taxon>
    </lineage>
</organism>
<evidence type="ECO:0000256" key="4">
    <source>
        <dbReference type="HAMAP-Rule" id="MF_01411"/>
    </source>
</evidence>
<dbReference type="InterPro" id="IPR020889">
    <property type="entry name" value="LipoPS_assembly_LptD"/>
</dbReference>
<accession>A0ABM9AFG4</accession>
<proteinExistence type="inferred from homology"/>
<dbReference type="EMBL" id="CAKLPX010000001">
    <property type="protein sequence ID" value="CAH0991477.1"/>
    <property type="molecule type" value="Genomic_DNA"/>
</dbReference>
<evidence type="ECO:0000313" key="8">
    <source>
        <dbReference type="Proteomes" id="UP000838100"/>
    </source>
</evidence>
<dbReference type="InterPro" id="IPR050218">
    <property type="entry name" value="LptD"/>
</dbReference>
<sequence>MASTTPLLNRQTASDFIRRRFPRKQLTTAITLILCSGQLWADSCGNTRALDWVPACDLSPEQRAQLRPGCNGMYVAPINPSPDALLSPDEAPTKVSADSTEITDKNSAKFVGDVVINQGSRQIFADEARADNSSDILELEGNVTVRDSGILMLGESGYFNSADGTGTINEAEFVIHQAAVRGDAEHLSKTGEMTTELYNSSYTRCAPGSNDWYMQATDIKLEHDEGVGTAKHAKLYIKDVPVAYIPYFTFPIDDRRKSGFLWPTIGTAKGGNGLDITVPYYFNLAENYDATLAPRYIHGRGLSTELETRYLNKYSEWVFSGAYLDDEEYEDTRWLVGVQEQGDINGLKHRIDYTKVSDDDYLNDISAESLDVKRQTHLDQKAELWYNTYGLTFKAKAQQYQTINDTVNEPYQMLPRLEVNTTGFPEGNQFNWLLVSEFTDFAHNDDNKIQGQRLYLEPGISYTFESRWGYLTPTAKVRSLHYQLDDETGNPNENREDYSPSTTAGMASVEAGLFFDRDLNLFGSGYTQTLEPRAFYLYSQYEDQSDNPLFDTGELTFSYNQLFRDTRFSGHDLIDDANQISAGVTTRFIDNSTGIERASFSLGQIYYFDERKVGLDSSSETDFAIDSRQSDIAGEASFRPTENLRFISNILWDTELNETKQGNITMRYNANDYALLNLSYRTATGDDYYVTETDGSKTLYKGDTNQSDISGVIPINDNWAFIGRYNYDHSNKRSLEEIAGIEYNSCCWKTQLVYQKGIDGNNEVEHGVYLHFQLKGLGGVGNGLDLDDSIVGFEEREEHDK</sequence>
<comment type="subunit">
    <text evidence="4">Component of the lipopolysaccharide transport and assembly complex. Interacts with LptE and LptA.</text>
</comment>
<reference evidence="7" key="1">
    <citation type="submission" date="2021-12" db="EMBL/GenBank/DDBJ databases">
        <authorList>
            <person name="Rodrigo-Torres L."/>
            <person name="Arahal R. D."/>
            <person name="Lucena T."/>
        </authorList>
    </citation>
    <scope>NUCLEOTIDE SEQUENCE</scope>
    <source>
        <strain evidence="7">CECT 8267</strain>
    </source>
</reference>
<dbReference type="PANTHER" id="PTHR30189:SF1">
    <property type="entry name" value="LPS-ASSEMBLY PROTEIN LPTD"/>
    <property type="match status" value="1"/>
</dbReference>
<keyword evidence="2 4" id="KW-0472">Membrane</keyword>
<evidence type="ECO:0000256" key="1">
    <source>
        <dbReference type="ARBA" id="ARBA00022729"/>
    </source>
</evidence>
<evidence type="ECO:0000256" key="2">
    <source>
        <dbReference type="ARBA" id="ARBA00023136"/>
    </source>
</evidence>
<comment type="caution">
    <text evidence="7">The sequence shown here is derived from an EMBL/GenBank/DDBJ whole genome shotgun (WGS) entry which is preliminary data.</text>
</comment>
<comment type="similarity">
    <text evidence="4">Belongs to the LptD family.</text>
</comment>